<evidence type="ECO:0000313" key="2">
    <source>
        <dbReference type="EMBL" id="MEC0240220.1"/>
    </source>
</evidence>
<comment type="caution">
    <text evidence="2">The sequence shown here is derived from an EMBL/GenBank/DDBJ whole genome shotgun (WGS) entry which is preliminary data.</text>
</comment>
<feature type="transmembrane region" description="Helical" evidence="1">
    <location>
        <begin position="14"/>
        <end position="34"/>
    </location>
</feature>
<dbReference type="EMBL" id="JARLKZ010000005">
    <property type="protein sequence ID" value="MEC0240220.1"/>
    <property type="molecule type" value="Genomic_DNA"/>
</dbReference>
<sequence length="230" mass="25967">MNSNEKKTLNMKRLILGGTLVGVFVLITSITLIADNQKRNVFEKSVLITDENRDQIGKEAFSDYYIVNHNGKFIDSLGNEISQEDLLQKKTEDIPENRIIKQIKYENFKPSSIIEFVGQEKNGVTISPEIFTINASVNILTKTNGEGWDLKEGDKIQYDFEKYQSEVVENQNLIIGYIKDGVLIKGEVFSQLKGAYKLSINEPGKYYVYLISASSDPIALKNGTIKILKS</sequence>
<proteinExistence type="predicted"/>
<keyword evidence="3" id="KW-1185">Reference proteome</keyword>
<keyword evidence="1" id="KW-0472">Membrane</keyword>
<keyword evidence="1" id="KW-0812">Transmembrane</keyword>
<dbReference type="RefSeq" id="WP_326087681.1">
    <property type="nucleotide sequence ID" value="NZ_JARLKZ010000005.1"/>
</dbReference>
<evidence type="ECO:0000313" key="3">
    <source>
        <dbReference type="Proteomes" id="UP001344632"/>
    </source>
</evidence>
<evidence type="ECO:0000256" key="1">
    <source>
        <dbReference type="SAM" id="Phobius"/>
    </source>
</evidence>
<dbReference type="Proteomes" id="UP001344632">
    <property type="component" value="Unassembled WGS sequence"/>
</dbReference>
<accession>A0ABU6GNG8</accession>
<reference evidence="2 3" key="1">
    <citation type="submission" date="2023-03" db="EMBL/GenBank/DDBJ databases">
        <title>Bacillus Genome Sequencing.</title>
        <authorList>
            <person name="Dunlap C."/>
        </authorList>
    </citation>
    <scope>NUCLEOTIDE SEQUENCE [LARGE SCALE GENOMIC DNA]</scope>
    <source>
        <strain evidence="2 3">BD-525</strain>
    </source>
</reference>
<gene>
    <name evidence="2" type="ORF">P4H66_10205</name>
</gene>
<name>A0ABU6GNG8_9BACL</name>
<organism evidence="2 3">
    <name type="scientific">Paenibacillus dokdonensis</name>
    <dbReference type="NCBI Taxonomy" id="2567944"/>
    <lineage>
        <taxon>Bacteria</taxon>
        <taxon>Bacillati</taxon>
        <taxon>Bacillota</taxon>
        <taxon>Bacilli</taxon>
        <taxon>Bacillales</taxon>
        <taxon>Paenibacillaceae</taxon>
        <taxon>Paenibacillus</taxon>
    </lineage>
</organism>
<keyword evidence="1" id="KW-1133">Transmembrane helix</keyword>
<protein>
    <submittedName>
        <fullName evidence="2">Uncharacterized protein</fullName>
    </submittedName>
</protein>